<dbReference type="InterPro" id="IPR043128">
    <property type="entry name" value="Rev_trsase/Diguanyl_cyclase"/>
</dbReference>
<organism evidence="2 3">
    <name type="scientific">Pseudomonas syringae pv. pisi str. 1704B</name>
    <dbReference type="NCBI Taxonomy" id="629263"/>
    <lineage>
        <taxon>Bacteria</taxon>
        <taxon>Pseudomonadati</taxon>
        <taxon>Pseudomonadota</taxon>
        <taxon>Gammaproteobacteria</taxon>
        <taxon>Pseudomonadales</taxon>
        <taxon>Pseudomonadaceae</taxon>
        <taxon>Pseudomonas</taxon>
        <taxon>Pseudomonas syringae</taxon>
    </lineage>
</organism>
<comment type="caution">
    <text evidence="2">The sequence shown here is derived from an EMBL/GenBank/DDBJ whole genome shotgun (WGS) entry which is preliminary data.</text>
</comment>
<dbReference type="Proteomes" id="UP000004986">
    <property type="component" value="Unassembled WGS sequence"/>
</dbReference>
<name>F3GLB7_PSESJ</name>
<sequence>TVLDMSVVRDLYQQLEKQAVTDALTGLLNRRGLYQAVESMLLRNERADKYLVVLFMDLDGFKQINDSLGHEAGDQVLLWVAEQFKDSMRPYDVLARIGGDEFTVVIDGLDYPEQAAKIAEKLIERVSGRRQVDGVEITLGASVGIATFPDCGSNLDGL</sequence>
<dbReference type="CDD" id="cd01949">
    <property type="entry name" value="GGDEF"/>
    <property type="match status" value="1"/>
</dbReference>
<feature type="domain" description="GGDEF" evidence="1">
    <location>
        <begin position="49"/>
        <end position="158"/>
    </location>
</feature>
<accession>F3GLB7</accession>
<dbReference type="NCBIfam" id="TIGR00254">
    <property type="entry name" value="GGDEF"/>
    <property type="match status" value="1"/>
</dbReference>
<evidence type="ECO:0000259" key="1">
    <source>
        <dbReference type="PROSITE" id="PS50887"/>
    </source>
</evidence>
<dbReference type="InterPro" id="IPR000160">
    <property type="entry name" value="GGDEF_dom"/>
</dbReference>
<dbReference type="AlphaFoldDB" id="F3GLB7"/>
<dbReference type="PROSITE" id="PS50887">
    <property type="entry name" value="GGDEF"/>
    <property type="match status" value="1"/>
</dbReference>
<gene>
    <name evidence="2" type="ORF">PSYPI_38589</name>
</gene>
<feature type="non-terminal residue" evidence="2">
    <location>
        <position position="1"/>
    </location>
</feature>
<dbReference type="SMART" id="SM00267">
    <property type="entry name" value="GGDEF"/>
    <property type="match status" value="1"/>
</dbReference>
<dbReference type="SUPFAM" id="SSF55073">
    <property type="entry name" value="Nucleotide cyclase"/>
    <property type="match status" value="1"/>
</dbReference>
<protein>
    <submittedName>
        <fullName evidence="2">PAS:GGDEF protein</fullName>
    </submittedName>
</protein>
<dbReference type="PANTHER" id="PTHR46663:SF2">
    <property type="entry name" value="GGDEF DOMAIN-CONTAINING PROTEIN"/>
    <property type="match status" value="1"/>
</dbReference>
<reference evidence="2 3" key="1">
    <citation type="journal article" date="2011" name="PLoS Pathog.">
        <title>Dynamic evolution of pathogenicity revealed by sequencing and comparative genomics of 19 Pseudomonas syringae isolates.</title>
        <authorList>
            <person name="Baltrus D.A."/>
            <person name="Nishimura M.T."/>
            <person name="Romanchuk A."/>
            <person name="Chang J.H."/>
            <person name="Mukhtar M.S."/>
            <person name="Cherkis K."/>
            <person name="Roach J."/>
            <person name="Grant S.R."/>
            <person name="Jones C.D."/>
            <person name="Dangl J.L."/>
        </authorList>
    </citation>
    <scope>NUCLEOTIDE SEQUENCE [LARGE SCALE GENOMIC DNA]</scope>
    <source>
        <strain evidence="2 3">1704B</strain>
    </source>
</reference>
<feature type="non-terminal residue" evidence="2">
    <location>
        <position position="158"/>
    </location>
</feature>
<dbReference type="Pfam" id="PF00990">
    <property type="entry name" value="GGDEF"/>
    <property type="match status" value="1"/>
</dbReference>
<dbReference type="EMBL" id="AEAI01002586">
    <property type="protein sequence ID" value="EGH47870.1"/>
    <property type="molecule type" value="Genomic_DNA"/>
</dbReference>
<dbReference type="InterPro" id="IPR052163">
    <property type="entry name" value="DGC-Regulatory_Protein"/>
</dbReference>
<dbReference type="PANTHER" id="PTHR46663">
    <property type="entry name" value="DIGUANYLATE CYCLASE DGCT-RELATED"/>
    <property type="match status" value="1"/>
</dbReference>
<keyword evidence="3" id="KW-1185">Reference proteome</keyword>
<proteinExistence type="predicted"/>
<evidence type="ECO:0000313" key="3">
    <source>
        <dbReference type="Proteomes" id="UP000004986"/>
    </source>
</evidence>
<evidence type="ECO:0000313" key="2">
    <source>
        <dbReference type="EMBL" id="EGH47870.1"/>
    </source>
</evidence>
<dbReference type="Gene3D" id="3.30.70.270">
    <property type="match status" value="1"/>
</dbReference>
<dbReference type="InterPro" id="IPR029787">
    <property type="entry name" value="Nucleotide_cyclase"/>
</dbReference>